<evidence type="ECO:0000256" key="1">
    <source>
        <dbReference type="SAM" id="MobiDB-lite"/>
    </source>
</evidence>
<dbReference type="Proteomes" id="UP001153709">
    <property type="component" value="Chromosome 2"/>
</dbReference>
<evidence type="ECO:0000313" key="2">
    <source>
        <dbReference type="EMBL" id="CAG9829460.1"/>
    </source>
</evidence>
<sequence>MTNSSTSNISTDVAHSDSEDEIIVNVNNVDFRLFTKTHSGGSDSEREDIKLTKEMDANKELVRSMDTLIEKMKTKNKRLIDRIHKMHRKNMKQITKPEEKISGKDQTIQKANAKDIRINEYNSNITKASSSIK</sequence>
<feature type="region of interest" description="Disordered" evidence="1">
    <location>
        <begin position="90"/>
        <end position="110"/>
    </location>
</feature>
<keyword evidence="3" id="KW-1185">Reference proteome</keyword>
<dbReference type="EMBL" id="OU898277">
    <property type="protein sequence ID" value="CAG9829460.1"/>
    <property type="molecule type" value="Genomic_DNA"/>
</dbReference>
<gene>
    <name evidence="2" type="ORF">DIABBA_LOCUS3266</name>
</gene>
<protein>
    <submittedName>
        <fullName evidence="2">Uncharacterized protein</fullName>
    </submittedName>
</protein>
<accession>A0A9N9SU33</accession>
<proteinExistence type="predicted"/>
<organism evidence="2 3">
    <name type="scientific">Diabrotica balteata</name>
    <name type="common">Banded cucumber beetle</name>
    <dbReference type="NCBI Taxonomy" id="107213"/>
    <lineage>
        <taxon>Eukaryota</taxon>
        <taxon>Metazoa</taxon>
        <taxon>Ecdysozoa</taxon>
        <taxon>Arthropoda</taxon>
        <taxon>Hexapoda</taxon>
        <taxon>Insecta</taxon>
        <taxon>Pterygota</taxon>
        <taxon>Neoptera</taxon>
        <taxon>Endopterygota</taxon>
        <taxon>Coleoptera</taxon>
        <taxon>Polyphaga</taxon>
        <taxon>Cucujiformia</taxon>
        <taxon>Chrysomeloidea</taxon>
        <taxon>Chrysomelidae</taxon>
        <taxon>Galerucinae</taxon>
        <taxon>Diabroticina</taxon>
        <taxon>Diabroticites</taxon>
        <taxon>Diabrotica</taxon>
    </lineage>
</organism>
<dbReference type="OrthoDB" id="6807866at2759"/>
<reference evidence="2" key="1">
    <citation type="submission" date="2022-01" db="EMBL/GenBank/DDBJ databases">
        <authorList>
            <person name="King R."/>
        </authorList>
    </citation>
    <scope>NUCLEOTIDE SEQUENCE</scope>
</reference>
<name>A0A9N9SU33_DIABA</name>
<dbReference type="AlphaFoldDB" id="A0A9N9SU33"/>
<evidence type="ECO:0000313" key="3">
    <source>
        <dbReference type="Proteomes" id="UP001153709"/>
    </source>
</evidence>